<dbReference type="InterPro" id="IPR036318">
    <property type="entry name" value="FAD-bd_PCMH-like_sf"/>
</dbReference>
<feature type="transmembrane region" description="Helical" evidence="8">
    <location>
        <begin position="120"/>
        <end position="137"/>
    </location>
</feature>
<dbReference type="PANTHER" id="PTHR22777:SF17">
    <property type="entry name" value="UPF0053 PROTEIN SLL0260"/>
    <property type="match status" value="1"/>
</dbReference>
<keyword evidence="3" id="KW-0677">Repeat</keyword>
<evidence type="ECO:0000256" key="4">
    <source>
        <dbReference type="ARBA" id="ARBA00022989"/>
    </source>
</evidence>
<dbReference type="SUPFAM" id="SSF56176">
    <property type="entry name" value="FAD-binding/transporter-associated domain-like"/>
    <property type="match status" value="1"/>
</dbReference>
<evidence type="ECO:0000256" key="6">
    <source>
        <dbReference type="ARBA" id="ARBA00023136"/>
    </source>
</evidence>
<comment type="subcellular location">
    <subcellularLocation>
        <location evidence="1">Membrane</location>
        <topology evidence="1">Multi-pass membrane protein</topology>
    </subcellularLocation>
</comment>
<dbReference type="SUPFAM" id="SSF54631">
    <property type="entry name" value="CBS-domain pair"/>
    <property type="match status" value="1"/>
</dbReference>
<organism evidence="11 12">
    <name type="scientific">Haloarcula sebkhae</name>
    <dbReference type="NCBI Taxonomy" id="932660"/>
    <lineage>
        <taxon>Archaea</taxon>
        <taxon>Methanobacteriati</taxon>
        <taxon>Methanobacteriota</taxon>
        <taxon>Stenosarchaea group</taxon>
        <taxon>Halobacteria</taxon>
        <taxon>Halobacteriales</taxon>
        <taxon>Haloarculaceae</taxon>
        <taxon>Haloarcula</taxon>
    </lineage>
</organism>
<dbReference type="Gene3D" id="3.30.465.10">
    <property type="match status" value="1"/>
</dbReference>
<evidence type="ECO:0000256" key="7">
    <source>
        <dbReference type="PROSITE-ProRule" id="PRU00703"/>
    </source>
</evidence>
<dbReference type="EMBL" id="BMPD01000001">
    <property type="protein sequence ID" value="GGK58101.1"/>
    <property type="molecule type" value="Genomic_DNA"/>
</dbReference>
<protein>
    <submittedName>
        <fullName evidence="11">DNA-binding protein</fullName>
    </submittedName>
</protein>
<dbReference type="FunFam" id="3.10.580.10:FF:000002">
    <property type="entry name" value="Magnesium/cobalt efflux protein CorC"/>
    <property type="match status" value="1"/>
</dbReference>
<dbReference type="GO" id="GO:0016020">
    <property type="term" value="C:membrane"/>
    <property type="evidence" value="ECO:0007669"/>
    <property type="project" value="UniProtKB-SubCell"/>
</dbReference>
<evidence type="ECO:0000256" key="5">
    <source>
        <dbReference type="ARBA" id="ARBA00023122"/>
    </source>
</evidence>
<evidence type="ECO:0000313" key="11">
    <source>
        <dbReference type="EMBL" id="GGK58101.1"/>
    </source>
</evidence>
<feature type="domain" description="CNNM transmembrane" evidence="10">
    <location>
        <begin position="28"/>
        <end position="218"/>
    </location>
</feature>
<dbReference type="InterPro" id="IPR002550">
    <property type="entry name" value="CNNM"/>
</dbReference>
<reference evidence="11" key="2">
    <citation type="submission" date="2020-09" db="EMBL/GenBank/DDBJ databases">
        <authorList>
            <person name="Sun Q."/>
            <person name="Ohkuma M."/>
        </authorList>
    </citation>
    <scope>NUCLEOTIDE SEQUENCE</scope>
    <source>
        <strain evidence="11">JCM 19018</strain>
    </source>
</reference>
<dbReference type="InterPro" id="IPR046342">
    <property type="entry name" value="CBS_dom_sf"/>
</dbReference>
<evidence type="ECO:0000256" key="3">
    <source>
        <dbReference type="ARBA" id="ARBA00022737"/>
    </source>
</evidence>
<reference evidence="11" key="1">
    <citation type="journal article" date="2014" name="Int. J. Syst. Evol. Microbiol.">
        <title>Complete genome sequence of Corynebacterium casei LMG S-19264T (=DSM 44701T), isolated from a smear-ripened cheese.</title>
        <authorList>
            <consortium name="US DOE Joint Genome Institute (JGI-PGF)"/>
            <person name="Walter F."/>
            <person name="Albersmeier A."/>
            <person name="Kalinowski J."/>
            <person name="Ruckert C."/>
        </authorList>
    </citation>
    <scope>NUCLEOTIDE SEQUENCE</scope>
    <source>
        <strain evidence="11">JCM 19018</strain>
    </source>
</reference>
<evidence type="ECO:0000256" key="1">
    <source>
        <dbReference type="ARBA" id="ARBA00004141"/>
    </source>
</evidence>
<sequence>MALDPPAPLELSTAMLQGVEIVGVPIPKDAVLVAGIVTLVALVVLSAFFSSSEIAMFSLPAHRTEALVEDAVPGAKTLKQLKSDPHRLLVTILVGNNLVNIAMSSIATGLLAMYVESQGLAVAIATFGVTAIVLLFGESAPKSYAVENTESWALRISKPLKAAERVLLPLILLFDYLTRVVNKITGGRSAIETSYVTREEIQDIIETGEREGVLDEDEREMLQRTLRFNDTIAKEVMTPRLDMTAVAKESSVEEALETCIQSGHARIPVYEGSLDNVIGVIHIRDLVRDLNYGEALARDMELEDLIEPTLHVPESKNVDDLLTEMRAERLHMVIVIDEFGTTEGLVTMEDLTEEIVGEILEGEEEEPIEYVDDDTVTVKGEVNIEEVNEALDLDLPEGEEFETIAGFIFNRAGRLVEEGETITYDGVEIRVEQVENTRIMKARVVRLETGETEPVDAEEASD</sequence>
<feature type="domain" description="CBS" evidence="9">
    <location>
        <begin position="305"/>
        <end position="365"/>
    </location>
</feature>
<evidence type="ECO:0000259" key="10">
    <source>
        <dbReference type="PROSITE" id="PS51846"/>
    </source>
</evidence>
<keyword evidence="6 8" id="KW-0472">Membrane</keyword>
<dbReference type="PROSITE" id="PS51846">
    <property type="entry name" value="CNNM"/>
    <property type="match status" value="1"/>
</dbReference>
<keyword evidence="2 8" id="KW-0812">Transmembrane</keyword>
<evidence type="ECO:0000256" key="2">
    <source>
        <dbReference type="ARBA" id="ARBA00022692"/>
    </source>
</evidence>
<dbReference type="OrthoDB" id="9671at2157"/>
<dbReference type="Gene3D" id="3.10.580.10">
    <property type="entry name" value="CBS-domain"/>
    <property type="match status" value="1"/>
</dbReference>
<dbReference type="GO" id="GO:0050660">
    <property type="term" value="F:flavin adenine dinucleotide binding"/>
    <property type="evidence" value="ECO:0007669"/>
    <property type="project" value="InterPro"/>
</dbReference>
<accession>A0A830EYM5</accession>
<dbReference type="PANTHER" id="PTHR22777">
    <property type="entry name" value="HEMOLYSIN-RELATED"/>
    <property type="match status" value="1"/>
</dbReference>
<dbReference type="InterPro" id="IPR016169">
    <property type="entry name" value="FAD-bd_PCMH_sub2"/>
</dbReference>
<dbReference type="InterPro" id="IPR000644">
    <property type="entry name" value="CBS_dom"/>
</dbReference>
<dbReference type="GO" id="GO:0003677">
    <property type="term" value="F:DNA binding"/>
    <property type="evidence" value="ECO:0007669"/>
    <property type="project" value="UniProtKB-KW"/>
</dbReference>
<feature type="domain" description="CBS" evidence="9">
    <location>
        <begin position="237"/>
        <end position="296"/>
    </location>
</feature>
<dbReference type="Pfam" id="PF03471">
    <property type="entry name" value="CorC_HlyC"/>
    <property type="match status" value="1"/>
</dbReference>
<dbReference type="RefSeq" id="WP_188975583.1">
    <property type="nucleotide sequence ID" value="NZ_BMPD01000001.1"/>
</dbReference>
<comment type="caution">
    <text evidence="11">The sequence shown here is derived from an EMBL/GenBank/DDBJ whole genome shotgun (WGS) entry which is preliminary data.</text>
</comment>
<evidence type="ECO:0000313" key="12">
    <source>
        <dbReference type="Proteomes" id="UP000614221"/>
    </source>
</evidence>
<dbReference type="Pfam" id="PF01595">
    <property type="entry name" value="CNNM"/>
    <property type="match status" value="1"/>
</dbReference>
<dbReference type="CDD" id="cd04590">
    <property type="entry name" value="CBS_pair_CorC_HlyC_assoc"/>
    <property type="match status" value="1"/>
</dbReference>
<name>A0A830EYM5_9EURY</name>
<dbReference type="InterPro" id="IPR044751">
    <property type="entry name" value="Ion_transp-like_CBS"/>
</dbReference>
<dbReference type="InterPro" id="IPR005170">
    <property type="entry name" value="Transptr-assoc_dom"/>
</dbReference>
<keyword evidence="4 8" id="KW-1133">Transmembrane helix</keyword>
<dbReference type="Pfam" id="PF00571">
    <property type="entry name" value="CBS"/>
    <property type="match status" value="2"/>
</dbReference>
<feature type="transmembrane region" description="Helical" evidence="8">
    <location>
        <begin position="88"/>
        <end position="114"/>
    </location>
</feature>
<evidence type="ECO:0000259" key="9">
    <source>
        <dbReference type="PROSITE" id="PS51371"/>
    </source>
</evidence>
<keyword evidence="5 7" id="KW-0129">CBS domain</keyword>
<dbReference type="PROSITE" id="PS51371">
    <property type="entry name" value="CBS"/>
    <property type="match status" value="2"/>
</dbReference>
<gene>
    <name evidence="11" type="ORF">GCM10009067_08250</name>
</gene>
<dbReference type="SMART" id="SM01091">
    <property type="entry name" value="CorC_HlyC"/>
    <property type="match status" value="1"/>
</dbReference>
<dbReference type="AlphaFoldDB" id="A0A830EYM5"/>
<dbReference type="Proteomes" id="UP000614221">
    <property type="component" value="Unassembled WGS sequence"/>
</dbReference>
<feature type="transmembrane region" description="Helical" evidence="8">
    <location>
        <begin position="30"/>
        <end position="49"/>
    </location>
</feature>
<keyword evidence="11" id="KW-0238">DNA-binding</keyword>
<proteinExistence type="predicted"/>
<evidence type="ECO:0000256" key="8">
    <source>
        <dbReference type="SAM" id="Phobius"/>
    </source>
</evidence>